<gene>
    <name evidence="1" type="ORF">EC957_011847</name>
</gene>
<dbReference type="AlphaFoldDB" id="A0A9P6JXD5"/>
<comment type="caution">
    <text evidence="1">The sequence shown here is derived from an EMBL/GenBank/DDBJ whole genome shotgun (WGS) entry which is preliminary data.</text>
</comment>
<proteinExistence type="predicted"/>
<reference evidence="1" key="1">
    <citation type="journal article" date="2020" name="Fungal Divers.">
        <title>Resolving the Mortierellaceae phylogeny through synthesis of multi-gene phylogenetics and phylogenomics.</title>
        <authorList>
            <person name="Vandepol N."/>
            <person name="Liber J."/>
            <person name="Desiro A."/>
            <person name="Na H."/>
            <person name="Kennedy M."/>
            <person name="Barry K."/>
            <person name="Grigoriev I.V."/>
            <person name="Miller A.N."/>
            <person name="O'Donnell K."/>
            <person name="Stajich J.E."/>
            <person name="Bonito G."/>
        </authorList>
    </citation>
    <scope>NUCLEOTIDE SEQUENCE</scope>
    <source>
        <strain evidence="1">NRRL 2591</strain>
    </source>
</reference>
<sequence length="254" mass="29862">IARDCQYVTSRPILEKYLKEQYDDGDEKLEIVKDLDKVGNHCLSWILYTYKNQKIRCKMYNKFVQMMESAETRMSLGSRMEDLVMAQDKKLHKRLRKAKKCGLSRLEITFYGKKLRKFAYYEEVVNDTMDVLQDCPTYRVPFEEYWRYMASTITSMVGVHIVAENTTAFAYCHWWNSITKKKYGSYRNKVGKDEAMKALANYSFNDRPIYLLEVEMENGIIKNIINTKYKRPIGCTEITLVSGGHDDGKIYTDP</sequence>
<feature type="non-terminal residue" evidence="1">
    <location>
        <position position="1"/>
    </location>
</feature>
<protein>
    <submittedName>
        <fullName evidence="1">Uncharacterized protein</fullName>
    </submittedName>
</protein>
<dbReference type="Proteomes" id="UP000723463">
    <property type="component" value="Unassembled WGS sequence"/>
</dbReference>
<accession>A0A9P6JXD5</accession>
<name>A0A9P6JXD5_9FUNG</name>
<evidence type="ECO:0000313" key="2">
    <source>
        <dbReference type="Proteomes" id="UP000723463"/>
    </source>
</evidence>
<keyword evidence="2" id="KW-1185">Reference proteome</keyword>
<evidence type="ECO:0000313" key="1">
    <source>
        <dbReference type="EMBL" id="KAF9536255.1"/>
    </source>
</evidence>
<organism evidence="1 2">
    <name type="scientific">Mortierella hygrophila</name>
    <dbReference type="NCBI Taxonomy" id="979708"/>
    <lineage>
        <taxon>Eukaryota</taxon>
        <taxon>Fungi</taxon>
        <taxon>Fungi incertae sedis</taxon>
        <taxon>Mucoromycota</taxon>
        <taxon>Mortierellomycotina</taxon>
        <taxon>Mortierellomycetes</taxon>
        <taxon>Mortierellales</taxon>
        <taxon>Mortierellaceae</taxon>
        <taxon>Mortierella</taxon>
    </lineage>
</organism>
<dbReference type="EMBL" id="JAAAXW010000870">
    <property type="protein sequence ID" value="KAF9536255.1"/>
    <property type="molecule type" value="Genomic_DNA"/>
</dbReference>